<dbReference type="SMART" id="SM00822">
    <property type="entry name" value="PKS_KR"/>
    <property type="match status" value="1"/>
</dbReference>
<comment type="similarity">
    <text evidence="2 9">Belongs to the short-chain dehydrogenases/reductases (SDR) family.</text>
</comment>
<dbReference type="PRINTS" id="PR00081">
    <property type="entry name" value="GDHRDH"/>
</dbReference>
<name>A0A3S8ZAY8_9ACTO</name>
<dbReference type="InterPro" id="IPR020904">
    <property type="entry name" value="Sc_DH/Rdtase_CS"/>
</dbReference>
<evidence type="ECO:0000259" key="10">
    <source>
        <dbReference type="SMART" id="SM00822"/>
    </source>
</evidence>
<evidence type="ECO:0000313" key="11">
    <source>
        <dbReference type="EMBL" id="AZN30658.1"/>
    </source>
</evidence>
<dbReference type="InterPro" id="IPR002347">
    <property type="entry name" value="SDR_fam"/>
</dbReference>
<dbReference type="Proteomes" id="UP000270021">
    <property type="component" value="Chromosome"/>
</dbReference>
<evidence type="ECO:0000256" key="7">
    <source>
        <dbReference type="ARBA" id="ARBA00023098"/>
    </source>
</evidence>
<keyword evidence="6" id="KW-0560">Oxidoreductase</keyword>
<comment type="subcellular location">
    <subcellularLocation>
        <location evidence="1">Membrane</location>
        <topology evidence="1">Multi-pass membrane protein</topology>
    </subcellularLocation>
</comment>
<keyword evidence="12" id="KW-1185">Reference proteome</keyword>
<dbReference type="EMBL" id="CP034438">
    <property type="protein sequence ID" value="AZN30658.1"/>
    <property type="molecule type" value="Genomic_DNA"/>
</dbReference>
<dbReference type="SUPFAM" id="SSF51735">
    <property type="entry name" value="NAD(P)-binding Rossmann-fold domains"/>
    <property type="match status" value="1"/>
</dbReference>
<keyword evidence="5" id="KW-1133">Transmembrane helix</keyword>
<organism evidence="11 12">
    <name type="scientific">Flaviflexus salsibiostraticola</name>
    <dbReference type="NCBI Taxonomy" id="1282737"/>
    <lineage>
        <taxon>Bacteria</taxon>
        <taxon>Bacillati</taxon>
        <taxon>Actinomycetota</taxon>
        <taxon>Actinomycetes</taxon>
        <taxon>Actinomycetales</taxon>
        <taxon>Actinomycetaceae</taxon>
        <taxon>Flaviflexus</taxon>
    </lineage>
</organism>
<dbReference type="PANTHER" id="PTHR24322:SF736">
    <property type="entry name" value="RETINOL DEHYDROGENASE 10"/>
    <property type="match status" value="1"/>
</dbReference>
<evidence type="ECO:0000256" key="5">
    <source>
        <dbReference type="ARBA" id="ARBA00022989"/>
    </source>
</evidence>
<keyword evidence="8" id="KW-0472">Membrane</keyword>
<dbReference type="PANTHER" id="PTHR24322">
    <property type="entry name" value="PKSB"/>
    <property type="match status" value="1"/>
</dbReference>
<evidence type="ECO:0000256" key="3">
    <source>
        <dbReference type="ARBA" id="ARBA00022692"/>
    </source>
</evidence>
<dbReference type="GO" id="GO:0042445">
    <property type="term" value="P:hormone metabolic process"/>
    <property type="evidence" value="ECO:0007669"/>
    <property type="project" value="UniProtKB-ARBA"/>
</dbReference>
<dbReference type="Pfam" id="PF00106">
    <property type="entry name" value="adh_short"/>
    <property type="match status" value="1"/>
</dbReference>
<dbReference type="KEGG" id="fsl:EJO69_10350"/>
<keyword evidence="3" id="KW-0812">Transmembrane</keyword>
<keyword evidence="7" id="KW-0443">Lipid metabolism</keyword>
<keyword evidence="4" id="KW-0521">NADP</keyword>
<dbReference type="Gene3D" id="3.40.50.720">
    <property type="entry name" value="NAD(P)-binding Rossmann-like Domain"/>
    <property type="match status" value="1"/>
</dbReference>
<gene>
    <name evidence="11" type="ORF">EJO69_10350</name>
</gene>
<proteinExistence type="inferred from homology"/>
<evidence type="ECO:0000256" key="2">
    <source>
        <dbReference type="ARBA" id="ARBA00006484"/>
    </source>
</evidence>
<dbReference type="PRINTS" id="PR00080">
    <property type="entry name" value="SDRFAMILY"/>
</dbReference>
<evidence type="ECO:0000256" key="9">
    <source>
        <dbReference type="RuleBase" id="RU000363"/>
    </source>
</evidence>
<sequence length="280" mass="29984">MRTPIAGAVVLITGGASGIGREMAIGAANRGATQVIIWDIDVDGGEEVVREIRSFGGRVAAYRVDLTDPSDVAAVGGRTLADHGRVDVLLNNAGIVTGKTFLELTEEEIARTFDLNVLALYRVIRIFLPGMIDRGRGSITTIASAAGLVGVSQQTDYSASKFAATGFMESLRAELRHQGTPLHTLIVQPYYVDTGMFDGVRTRFPRLLPILDVDEVAAAILDAIEAGRQSLVMPRFAGAIRLAKILPVPILDRVLDLFGINATMDGFTGRGKHSRPAEQD</sequence>
<dbReference type="GO" id="GO:0006066">
    <property type="term" value="P:alcohol metabolic process"/>
    <property type="evidence" value="ECO:0007669"/>
    <property type="project" value="UniProtKB-ARBA"/>
</dbReference>
<dbReference type="GO" id="GO:0006720">
    <property type="term" value="P:isoprenoid metabolic process"/>
    <property type="evidence" value="ECO:0007669"/>
    <property type="project" value="UniProtKB-ARBA"/>
</dbReference>
<dbReference type="InterPro" id="IPR036291">
    <property type="entry name" value="NAD(P)-bd_dom_sf"/>
</dbReference>
<dbReference type="AlphaFoldDB" id="A0A3S8ZAY8"/>
<evidence type="ECO:0000256" key="1">
    <source>
        <dbReference type="ARBA" id="ARBA00004141"/>
    </source>
</evidence>
<dbReference type="FunFam" id="3.40.50.720:FF:000131">
    <property type="entry name" value="Short-chain dehydrogenase/reductase 3"/>
    <property type="match status" value="1"/>
</dbReference>
<feature type="domain" description="Ketoreductase" evidence="10">
    <location>
        <begin position="8"/>
        <end position="213"/>
    </location>
</feature>
<evidence type="ECO:0000256" key="6">
    <source>
        <dbReference type="ARBA" id="ARBA00023002"/>
    </source>
</evidence>
<dbReference type="RefSeq" id="WP_126041603.1">
    <property type="nucleotide sequence ID" value="NZ_CP034438.1"/>
</dbReference>
<dbReference type="CDD" id="cd05339">
    <property type="entry name" value="17beta-HSDXI-like_SDR_c"/>
    <property type="match status" value="1"/>
</dbReference>
<dbReference type="OrthoDB" id="9809287at2"/>
<dbReference type="InterPro" id="IPR057326">
    <property type="entry name" value="KR_dom"/>
</dbReference>
<evidence type="ECO:0000256" key="8">
    <source>
        <dbReference type="ARBA" id="ARBA00023136"/>
    </source>
</evidence>
<dbReference type="GO" id="GO:0016020">
    <property type="term" value="C:membrane"/>
    <property type="evidence" value="ECO:0007669"/>
    <property type="project" value="UniProtKB-SubCell"/>
</dbReference>
<protein>
    <submittedName>
        <fullName evidence="11">SDR family NAD(P)-dependent oxidoreductase</fullName>
    </submittedName>
</protein>
<accession>A0A3S8ZAY8</accession>
<evidence type="ECO:0000256" key="4">
    <source>
        <dbReference type="ARBA" id="ARBA00022857"/>
    </source>
</evidence>
<dbReference type="PROSITE" id="PS00061">
    <property type="entry name" value="ADH_SHORT"/>
    <property type="match status" value="1"/>
</dbReference>
<dbReference type="GO" id="GO:0016616">
    <property type="term" value="F:oxidoreductase activity, acting on the CH-OH group of donors, NAD or NADP as acceptor"/>
    <property type="evidence" value="ECO:0007669"/>
    <property type="project" value="UniProtKB-ARBA"/>
</dbReference>
<evidence type="ECO:0000313" key="12">
    <source>
        <dbReference type="Proteomes" id="UP000270021"/>
    </source>
</evidence>
<reference evidence="11 12" key="1">
    <citation type="submission" date="2018-12" db="EMBL/GenBank/DDBJ databases">
        <title>Complete genome sequence of Flaviflexus salsibiostraticola KCTC 33148.</title>
        <authorList>
            <person name="Bae J.-W."/>
        </authorList>
    </citation>
    <scope>NUCLEOTIDE SEQUENCE [LARGE SCALE GENOMIC DNA]</scope>
    <source>
        <strain evidence="11 12">KCTC 33148</strain>
    </source>
</reference>